<feature type="transmembrane region" description="Helical" evidence="7">
    <location>
        <begin position="222"/>
        <end position="245"/>
    </location>
</feature>
<dbReference type="GO" id="GO:0009055">
    <property type="term" value="F:electron transfer activity"/>
    <property type="evidence" value="ECO:0007669"/>
    <property type="project" value="TreeGrafter"/>
</dbReference>
<keyword evidence="3" id="KW-1003">Cell membrane</keyword>
<feature type="transmembrane region" description="Helical" evidence="7">
    <location>
        <begin position="120"/>
        <end position="142"/>
    </location>
</feature>
<dbReference type="Pfam" id="PF02322">
    <property type="entry name" value="Cyt_bd_oxida_II"/>
    <property type="match status" value="1"/>
</dbReference>
<dbReference type="AlphaFoldDB" id="A0A0G2SJH7"/>
<gene>
    <name evidence="8" type="primary">cydB</name>
</gene>
<reference evidence="8" key="1">
    <citation type="submission" date="2014-05" db="EMBL/GenBank/DDBJ databases">
        <title>Identification and characterization of a chromate resistance determinant in a Cr(VI)-hyper-resistant bacterium Alishewanella sp. HW16.</title>
        <authorList>
            <person name="Li L."/>
        </authorList>
    </citation>
    <scope>NUCLEOTIDE SEQUENCE</scope>
    <source>
        <strain evidence="8">HW16</strain>
    </source>
</reference>
<keyword evidence="4 7" id="KW-0812">Transmembrane</keyword>
<organism evidence="8">
    <name type="scientific">Alishewanella sp. HW16</name>
    <dbReference type="NCBI Taxonomy" id="1208711"/>
    <lineage>
        <taxon>Bacteria</taxon>
        <taxon>Pseudomonadati</taxon>
        <taxon>Pseudomonadota</taxon>
        <taxon>Gammaproteobacteria</taxon>
        <taxon>Alteromonadales</taxon>
        <taxon>Alteromonadaceae</taxon>
        <taxon>Alishewanella</taxon>
    </lineage>
</organism>
<protein>
    <submittedName>
        <fullName evidence="8">Cytochrome bd subunit II</fullName>
    </submittedName>
</protein>
<evidence type="ECO:0000256" key="1">
    <source>
        <dbReference type="ARBA" id="ARBA00004651"/>
    </source>
</evidence>
<dbReference type="GO" id="GO:0019646">
    <property type="term" value="P:aerobic electron transport chain"/>
    <property type="evidence" value="ECO:0007669"/>
    <property type="project" value="TreeGrafter"/>
</dbReference>
<evidence type="ECO:0000256" key="5">
    <source>
        <dbReference type="ARBA" id="ARBA00022989"/>
    </source>
</evidence>
<proteinExistence type="inferred from homology"/>
<feature type="transmembrane region" description="Helical" evidence="7">
    <location>
        <begin position="257"/>
        <end position="281"/>
    </location>
</feature>
<feature type="transmembrane region" description="Helical" evidence="7">
    <location>
        <begin position="148"/>
        <end position="168"/>
    </location>
</feature>
<feature type="transmembrane region" description="Helical" evidence="7">
    <location>
        <begin position="189"/>
        <end position="210"/>
    </location>
</feature>
<keyword evidence="5 7" id="KW-1133">Transmembrane helix</keyword>
<evidence type="ECO:0000256" key="6">
    <source>
        <dbReference type="ARBA" id="ARBA00023136"/>
    </source>
</evidence>
<dbReference type="EMBL" id="KJ818850">
    <property type="protein sequence ID" value="AJQ20743.1"/>
    <property type="molecule type" value="Genomic_DNA"/>
</dbReference>
<dbReference type="GO" id="GO:0016682">
    <property type="term" value="F:oxidoreductase activity, acting on diphenols and related substances as donors, oxygen as acceptor"/>
    <property type="evidence" value="ECO:0007669"/>
    <property type="project" value="TreeGrafter"/>
</dbReference>
<dbReference type="PANTHER" id="PTHR43141">
    <property type="entry name" value="CYTOCHROME BD2 SUBUNIT II"/>
    <property type="match status" value="1"/>
</dbReference>
<dbReference type="PANTHER" id="PTHR43141:SF2">
    <property type="entry name" value="BLR3729 PROTEIN"/>
    <property type="match status" value="1"/>
</dbReference>
<comment type="subcellular location">
    <subcellularLocation>
        <location evidence="1">Cell membrane</location>
        <topology evidence="1">Multi-pass membrane protein</topology>
    </subcellularLocation>
</comment>
<feature type="transmembrane region" description="Helical" evidence="7">
    <location>
        <begin position="66"/>
        <end position="99"/>
    </location>
</feature>
<feature type="transmembrane region" description="Helical" evidence="7">
    <location>
        <begin position="9"/>
        <end position="27"/>
    </location>
</feature>
<accession>A0A0G2SJH7</accession>
<evidence type="ECO:0000256" key="3">
    <source>
        <dbReference type="ARBA" id="ARBA00022475"/>
    </source>
</evidence>
<dbReference type="GO" id="GO:0005886">
    <property type="term" value="C:plasma membrane"/>
    <property type="evidence" value="ECO:0007669"/>
    <property type="project" value="UniProtKB-SubCell"/>
</dbReference>
<evidence type="ECO:0000256" key="7">
    <source>
        <dbReference type="SAM" id="Phobius"/>
    </source>
</evidence>
<name>A0A0G2SJH7_9ALTE</name>
<feature type="transmembrane region" description="Helical" evidence="7">
    <location>
        <begin position="301"/>
        <end position="324"/>
    </location>
</feature>
<sequence length="334" mass="36446">MNFLTAENLALVFAGLTALAVLLYAILDGYDLGVGITLPMQQEAWRDTAIASIGPFWDANETWLVLAVGLLLVAFPAAHSAILHALYLPAALLLIGLILRGVAFDFRAKVKPERKIRWDWTFKFGSLLATFSQGFMLGIYVMGLEYSVGSVVFASFSGLCVTAAYAMIGNAWLIGKTSGDLQRHAIRQCKLAGVWTLAGILAVSAINPLVNANVYQVWTEPPLAYLFAAIPLLCFAMFALGYLALKRLPLPDDRGAWLPFFICKVIFVCSFVGLALSFYPFVVPNQMTLYEAASSKESLTIIFFGAVVVIPIIAAYTAVAYYAFRGKADGLKYY</sequence>
<evidence type="ECO:0000256" key="4">
    <source>
        <dbReference type="ARBA" id="ARBA00022692"/>
    </source>
</evidence>
<comment type="similarity">
    <text evidence="2">Belongs to the cytochrome ubiquinol oxidase subunit 2 family.</text>
</comment>
<keyword evidence="6 7" id="KW-0472">Membrane</keyword>
<evidence type="ECO:0000256" key="2">
    <source>
        <dbReference type="ARBA" id="ARBA00007543"/>
    </source>
</evidence>
<dbReference type="InterPro" id="IPR003317">
    <property type="entry name" value="Cyt-d_oxidase_su2"/>
</dbReference>
<dbReference type="GO" id="GO:0070069">
    <property type="term" value="C:cytochrome complex"/>
    <property type="evidence" value="ECO:0007669"/>
    <property type="project" value="TreeGrafter"/>
</dbReference>
<evidence type="ECO:0000313" key="8">
    <source>
        <dbReference type="EMBL" id="AJQ20743.1"/>
    </source>
</evidence>